<evidence type="ECO:0008006" key="5">
    <source>
        <dbReference type="Google" id="ProtNLM"/>
    </source>
</evidence>
<keyword evidence="1" id="KW-1133">Transmembrane helix</keyword>
<feature type="transmembrane region" description="Helical" evidence="1">
    <location>
        <begin position="266"/>
        <end position="286"/>
    </location>
</feature>
<evidence type="ECO:0000313" key="3">
    <source>
        <dbReference type="EMBL" id="SDL91486.1"/>
    </source>
</evidence>
<evidence type="ECO:0000256" key="2">
    <source>
        <dbReference type="SAM" id="SignalP"/>
    </source>
</evidence>
<keyword evidence="2" id="KW-0732">Signal</keyword>
<feature type="transmembrane region" description="Helical" evidence="1">
    <location>
        <begin position="342"/>
        <end position="363"/>
    </location>
</feature>
<feature type="transmembrane region" description="Helical" evidence="1">
    <location>
        <begin position="306"/>
        <end position="336"/>
    </location>
</feature>
<organism evidence="3 4">
    <name type="scientific">Maricaulis salignorans</name>
    <dbReference type="NCBI Taxonomy" id="144026"/>
    <lineage>
        <taxon>Bacteria</taxon>
        <taxon>Pseudomonadati</taxon>
        <taxon>Pseudomonadota</taxon>
        <taxon>Alphaproteobacteria</taxon>
        <taxon>Maricaulales</taxon>
        <taxon>Maricaulaceae</taxon>
        <taxon>Maricaulis</taxon>
    </lineage>
</organism>
<feature type="transmembrane region" description="Helical" evidence="1">
    <location>
        <begin position="395"/>
        <end position="415"/>
    </location>
</feature>
<dbReference type="EMBL" id="FNHG01000003">
    <property type="protein sequence ID" value="SDL91486.1"/>
    <property type="molecule type" value="Genomic_DNA"/>
</dbReference>
<feature type="chain" id="PRO_5011626960" description="Protein CcmA, bactofilin family" evidence="2">
    <location>
        <begin position="24"/>
        <end position="440"/>
    </location>
</feature>
<sequence>MYRFKQIMAAGLACVALASTGNAQVIGGEVNINGSGDDIHFLGGELNIRGDIDGDIFAVAGDGRIDADVHGDVEFFGGDIDLSGVVDGSVEIAGGDVNIVARIGGDLNAAGGDVNIAGETGGELNAAGGSVRIAVIVGSDLRAAGGEAIIESGTVVSGDSRVVAGSVEFLGTAHGDADIEGGHVSLGGVFDGDVDVRAEEVTILSSARISGLLTVRSPVEASIADGAVIGAVDYEYEMFNFGAKHWDDVEIDFDGPWGVIGAPFRFLGGAFAGSAFLLGMIAVLIAPRGVSAVAAAFRRRPLSSGVIGFISLAMSPVVFVMITILLALTLVGALLIPLLWLLYFPALFLAFAFGGVAVGDLIFNRKAGELGLGMRALSLLLVMAVIFALGVVPGLGATIGVLLLCIGLGAWILAIGNRRDRNAARTGEPDIASGATVSEG</sequence>
<proteinExistence type="predicted"/>
<evidence type="ECO:0000256" key="1">
    <source>
        <dbReference type="SAM" id="Phobius"/>
    </source>
</evidence>
<protein>
    <recommendedName>
        <fullName evidence="5">Protein CcmA, bactofilin family</fullName>
    </recommendedName>
</protein>
<gene>
    <name evidence="3" type="ORF">SAMN04488568_10336</name>
</gene>
<dbReference type="OrthoDB" id="7625684at2"/>
<keyword evidence="1" id="KW-0812">Transmembrane</keyword>
<evidence type="ECO:0000313" key="4">
    <source>
        <dbReference type="Proteomes" id="UP000199759"/>
    </source>
</evidence>
<feature type="transmembrane region" description="Helical" evidence="1">
    <location>
        <begin position="370"/>
        <end position="389"/>
    </location>
</feature>
<feature type="signal peptide" evidence="2">
    <location>
        <begin position="1"/>
        <end position="23"/>
    </location>
</feature>
<dbReference type="Proteomes" id="UP000199759">
    <property type="component" value="Unassembled WGS sequence"/>
</dbReference>
<keyword evidence="4" id="KW-1185">Reference proteome</keyword>
<keyword evidence="1" id="KW-0472">Membrane</keyword>
<name>A0A1G9NY02_9PROT</name>
<accession>A0A1G9NY02</accession>
<reference evidence="3 4" key="1">
    <citation type="submission" date="2016-10" db="EMBL/GenBank/DDBJ databases">
        <authorList>
            <person name="de Groot N.N."/>
        </authorList>
    </citation>
    <scope>NUCLEOTIDE SEQUENCE [LARGE SCALE GENOMIC DNA]</scope>
    <source>
        <strain evidence="3 4">DSM 16077</strain>
    </source>
</reference>
<dbReference type="STRING" id="144026.SAMN04488568_10336"/>
<dbReference type="AlphaFoldDB" id="A0A1G9NY02"/>